<dbReference type="EMBL" id="JAGGLJ010000015">
    <property type="protein sequence ID" value="MBP2025909.1"/>
    <property type="molecule type" value="Genomic_DNA"/>
</dbReference>
<name>A0ABS4KH27_9FIRM</name>
<keyword evidence="2" id="KW-0645">Protease</keyword>
<dbReference type="PROSITE" id="PS01276">
    <property type="entry name" value="PEPTIDASE_U32"/>
    <property type="match status" value="1"/>
</dbReference>
<accession>A0ABS4KH27</accession>
<dbReference type="InterPro" id="IPR001539">
    <property type="entry name" value="Peptidase_U32"/>
</dbReference>
<dbReference type="InterPro" id="IPR051454">
    <property type="entry name" value="RNA/ubiquinone_mod_enzymes"/>
</dbReference>
<dbReference type="RefSeq" id="WP_210061621.1">
    <property type="nucleotide sequence ID" value="NZ_JAGGLJ010000015.1"/>
</dbReference>
<evidence type="ECO:0000259" key="1">
    <source>
        <dbReference type="Pfam" id="PF12392"/>
    </source>
</evidence>
<protein>
    <submittedName>
        <fullName evidence="2">Protease</fullName>
        <ecNumber evidence="2">3.4.-.-</ecNumber>
    </submittedName>
</protein>
<dbReference type="InterPro" id="IPR020988">
    <property type="entry name" value="Pept_U32_collagenase"/>
</dbReference>
<dbReference type="GO" id="GO:0008233">
    <property type="term" value="F:peptidase activity"/>
    <property type="evidence" value="ECO:0007669"/>
    <property type="project" value="UniProtKB-KW"/>
</dbReference>
<dbReference type="PANTHER" id="PTHR30217">
    <property type="entry name" value="PEPTIDASE U32 FAMILY"/>
    <property type="match status" value="1"/>
</dbReference>
<organism evidence="2 3">
    <name type="scientific">Peptoniphilus stercorisuis</name>
    <dbReference type="NCBI Taxonomy" id="1436965"/>
    <lineage>
        <taxon>Bacteria</taxon>
        <taxon>Bacillati</taxon>
        <taxon>Bacillota</taxon>
        <taxon>Tissierellia</taxon>
        <taxon>Tissierellales</taxon>
        <taxon>Peptoniphilaceae</taxon>
        <taxon>Peptoniphilus</taxon>
    </lineage>
</organism>
<dbReference type="Proteomes" id="UP001519306">
    <property type="component" value="Unassembled WGS sequence"/>
</dbReference>
<dbReference type="PANTHER" id="PTHR30217:SF10">
    <property type="entry name" value="23S RRNA 5-HYDROXYCYTIDINE C2501 SYNTHASE"/>
    <property type="match status" value="1"/>
</dbReference>
<dbReference type="Pfam" id="PF12392">
    <property type="entry name" value="DUF3656"/>
    <property type="match status" value="1"/>
</dbReference>
<dbReference type="EC" id="3.4.-.-" evidence="2"/>
<keyword evidence="3" id="KW-1185">Reference proteome</keyword>
<sequence>MKNNYEILSPAGNFESLVSGINAGCNAIYLGGEKFSARSKAINFSNEDLIKAVNYAHLRKAKIYVTINILIDDSEMEDALKFAKFLYEIGVDALIVQDIGFAINVRKLFKNMEIHASTQMAINNLYGAKFVESLGFERVVLARETELFEINRIKKNTSLDIEAFIHGALCVCFSGECLMSSMIGGRSGNRGDCAQPCRKKYEIYDLNKEKIAESANFLSTKDLNTLDNVEDLIDRGVYSLKIEGRMKRPEYVSQIVSTYKKSIESTLDEIDYENTTQIFNRGFTKGLFYGDFGRDFISYDRPDNRGILVGEVLSKNRNTYILSFKKDVSEKDGLEFRTNNGYFGTRANFNIKAGKIVKFETNKDIKVNSQIYKTSSDSLLNSLREDINEEKKFHDISIHGEFLLGKYPKLEIKLGDYSVETYGESIVEEAKKAPLTEEKIINNLTKLGNTVYNACDINLKLDENIFMPVSLLNSLRRDAIEKLDAYLLKIDREEIDFNKNDFKVKRDIEDKDAKVSVEINNLEDLKDININSVDNIYMDMRNINDSIVDYIKENNVKLTVVFPKYQTSIELEESIYKLDSFIDYVDGVCLNNLAQVEIFKDEDIKKIADIGLNIFNSYTANEFIKMGFEKLILSPELNIKQIRNIAKNFADKIEIVSHGLIPVMTMPHCPMSIVKNCKDSSNCDMCKFAKGFFVRDTMDVDFLVERRDGISEIYNSYPIMLIDKIEEFKKIGVSSYKLNLRGDIEKTIDIYSKALKGYEYSDGKTRDLLIEKFGHITYGHYNRGIINE</sequence>
<evidence type="ECO:0000313" key="3">
    <source>
        <dbReference type="Proteomes" id="UP001519306"/>
    </source>
</evidence>
<gene>
    <name evidence="2" type="ORF">J2Z71_001460</name>
</gene>
<feature type="domain" description="Peptidase U32 collagenase" evidence="1">
    <location>
        <begin position="371"/>
        <end position="485"/>
    </location>
</feature>
<proteinExistence type="predicted"/>
<dbReference type="Pfam" id="PF01136">
    <property type="entry name" value="Peptidase_U32"/>
    <property type="match status" value="2"/>
</dbReference>
<comment type="caution">
    <text evidence="2">The sequence shown here is derived from an EMBL/GenBank/DDBJ whole genome shotgun (WGS) entry which is preliminary data.</text>
</comment>
<evidence type="ECO:0000313" key="2">
    <source>
        <dbReference type="EMBL" id="MBP2025909.1"/>
    </source>
</evidence>
<dbReference type="GO" id="GO:0006508">
    <property type="term" value="P:proteolysis"/>
    <property type="evidence" value="ECO:0007669"/>
    <property type="project" value="UniProtKB-KW"/>
</dbReference>
<keyword evidence="2" id="KW-0378">Hydrolase</keyword>
<reference evidence="2 3" key="1">
    <citation type="submission" date="2021-03" db="EMBL/GenBank/DDBJ databases">
        <title>Genomic Encyclopedia of Type Strains, Phase IV (KMG-IV): sequencing the most valuable type-strain genomes for metagenomic binning, comparative biology and taxonomic classification.</title>
        <authorList>
            <person name="Goeker M."/>
        </authorList>
    </citation>
    <scope>NUCLEOTIDE SEQUENCE [LARGE SCALE GENOMIC DNA]</scope>
    <source>
        <strain evidence="2 3">DSM 27563</strain>
    </source>
</reference>